<reference evidence="1" key="1">
    <citation type="submission" date="2020-09" db="EMBL/GenBank/DDBJ databases">
        <authorList>
            <person name="Kim M.K."/>
        </authorList>
    </citation>
    <scope>NUCLEOTIDE SEQUENCE</scope>
    <source>
        <strain evidence="1">BT702</strain>
    </source>
</reference>
<comment type="caution">
    <text evidence="1">The sequence shown here is derived from an EMBL/GenBank/DDBJ whole genome shotgun (WGS) entry which is preliminary data.</text>
</comment>
<dbReference type="AlphaFoldDB" id="A0A927GAY4"/>
<protein>
    <submittedName>
        <fullName evidence="1">Uncharacterized protein</fullName>
    </submittedName>
</protein>
<evidence type="ECO:0000313" key="2">
    <source>
        <dbReference type="Proteomes" id="UP000598820"/>
    </source>
</evidence>
<dbReference type="EMBL" id="JACWZY010000059">
    <property type="protein sequence ID" value="MBD2705505.1"/>
    <property type="molecule type" value="Genomic_DNA"/>
</dbReference>
<dbReference type="RefSeq" id="WP_190892995.1">
    <property type="nucleotide sequence ID" value="NZ_JACWZY010000059.1"/>
</dbReference>
<proteinExistence type="predicted"/>
<sequence>MEFVTWIPTQHRPKRRNVKDELLSLLHFANKFAASGQEEAVFLLTLHHKKRQERLLGGNYKFWYSVLKRYYEIKVKE</sequence>
<evidence type="ECO:0000313" key="1">
    <source>
        <dbReference type="EMBL" id="MBD2705505.1"/>
    </source>
</evidence>
<organism evidence="1 2">
    <name type="scientific">Spirosoma profusum</name>
    <dbReference type="NCBI Taxonomy" id="2771354"/>
    <lineage>
        <taxon>Bacteria</taxon>
        <taxon>Pseudomonadati</taxon>
        <taxon>Bacteroidota</taxon>
        <taxon>Cytophagia</taxon>
        <taxon>Cytophagales</taxon>
        <taxon>Cytophagaceae</taxon>
        <taxon>Spirosoma</taxon>
    </lineage>
</organism>
<gene>
    <name evidence="1" type="ORF">IC229_33145</name>
</gene>
<keyword evidence="2" id="KW-1185">Reference proteome</keyword>
<name>A0A927GAY4_9BACT</name>
<accession>A0A927GAY4</accession>
<dbReference type="Proteomes" id="UP000598820">
    <property type="component" value="Unassembled WGS sequence"/>
</dbReference>